<protein>
    <recommendedName>
        <fullName evidence="3">MurNAc-LAA domain-containing protein</fullName>
    </recommendedName>
</protein>
<feature type="chain" id="PRO_5046224304" description="MurNAc-LAA domain-containing protein" evidence="2">
    <location>
        <begin position="19"/>
        <end position="367"/>
    </location>
</feature>
<keyword evidence="5" id="KW-1185">Reference proteome</keyword>
<comment type="caution">
    <text evidence="4">The sequence shown here is derived from an EMBL/GenBank/DDBJ whole genome shotgun (WGS) entry which is preliminary data.</text>
</comment>
<dbReference type="PANTHER" id="PTHR30404">
    <property type="entry name" value="N-ACETYLMURAMOYL-L-ALANINE AMIDASE"/>
    <property type="match status" value="1"/>
</dbReference>
<dbReference type="InterPro" id="IPR050695">
    <property type="entry name" value="N-acetylmuramoyl_amidase_3"/>
</dbReference>
<sequence length="367" mass="37921">MKLSVALAALTLASFASAAPRVGQHDTYTRVVFNLPKAAAYTTKVTGNSVTVKLAATLPAEQGRLNAAGVTAYAVAGGTVTLTLAAGHGQAKTSVLAASGGQPARLIIDVPLNLAAKTIPATPKPAAVVRPTASVNPPKMARPKVVIDPGHGGVDPGMQSKWVSEEEVTLDVGLRVRDILQQNGVDVIMTRSRDTQLSTDKATDLDLRSGMAKTGEIAAYISIHVNAGNPAAEGIETYYFGKPIGGSNRSLAVLENGGGSVGLSLTRKASNAAQDMLGDILAQAKLSFSRQLATKVQYSLLSSTGAVNRGVHTDAFYVIRDPKTAAILTEIGFGGSNREGPLLATSAYRAKIASGIASAILDFLHVK</sequence>
<evidence type="ECO:0000313" key="5">
    <source>
        <dbReference type="Proteomes" id="UP001458946"/>
    </source>
</evidence>
<reference evidence="4 5" key="1">
    <citation type="submission" date="2024-02" db="EMBL/GenBank/DDBJ databases">
        <title>Deinococcus xinjiangensis NBRC 107630.</title>
        <authorList>
            <person name="Ichikawa N."/>
            <person name="Katano-Makiyama Y."/>
            <person name="Hidaka K."/>
        </authorList>
    </citation>
    <scope>NUCLEOTIDE SEQUENCE [LARGE SCALE GENOMIC DNA]</scope>
    <source>
        <strain evidence="4 5">NBRC 107630</strain>
    </source>
</reference>
<keyword evidence="1" id="KW-0378">Hydrolase</keyword>
<evidence type="ECO:0000256" key="1">
    <source>
        <dbReference type="ARBA" id="ARBA00022801"/>
    </source>
</evidence>
<evidence type="ECO:0000313" key="4">
    <source>
        <dbReference type="EMBL" id="GAA5501646.1"/>
    </source>
</evidence>
<name>A0ABP9V8Q7_9DEIO</name>
<organism evidence="4 5">
    <name type="scientific">Deinococcus xinjiangensis</name>
    <dbReference type="NCBI Taxonomy" id="457454"/>
    <lineage>
        <taxon>Bacteria</taxon>
        <taxon>Thermotogati</taxon>
        <taxon>Deinococcota</taxon>
        <taxon>Deinococci</taxon>
        <taxon>Deinococcales</taxon>
        <taxon>Deinococcaceae</taxon>
        <taxon>Deinococcus</taxon>
    </lineage>
</organism>
<dbReference type="Pfam" id="PF01520">
    <property type="entry name" value="Amidase_3"/>
    <property type="match status" value="1"/>
</dbReference>
<proteinExistence type="predicted"/>
<dbReference type="EMBL" id="BAABRN010000011">
    <property type="protein sequence ID" value="GAA5501646.1"/>
    <property type="molecule type" value="Genomic_DNA"/>
</dbReference>
<dbReference type="InterPro" id="IPR002508">
    <property type="entry name" value="MurNAc-LAA_cat"/>
</dbReference>
<feature type="domain" description="MurNAc-LAA" evidence="3">
    <location>
        <begin position="209"/>
        <end position="361"/>
    </location>
</feature>
<dbReference type="Gene3D" id="3.40.630.40">
    <property type="entry name" value="Zn-dependent exopeptidases"/>
    <property type="match status" value="1"/>
</dbReference>
<evidence type="ECO:0000256" key="2">
    <source>
        <dbReference type="SAM" id="SignalP"/>
    </source>
</evidence>
<dbReference type="RefSeq" id="WP_353541614.1">
    <property type="nucleotide sequence ID" value="NZ_BAABRN010000011.1"/>
</dbReference>
<keyword evidence="2" id="KW-0732">Signal</keyword>
<dbReference type="SMART" id="SM00646">
    <property type="entry name" value="Ami_3"/>
    <property type="match status" value="1"/>
</dbReference>
<dbReference type="SUPFAM" id="SSF53187">
    <property type="entry name" value="Zn-dependent exopeptidases"/>
    <property type="match status" value="1"/>
</dbReference>
<dbReference type="PANTHER" id="PTHR30404:SF0">
    <property type="entry name" value="N-ACETYLMURAMOYL-L-ALANINE AMIDASE AMIC"/>
    <property type="match status" value="1"/>
</dbReference>
<evidence type="ECO:0000259" key="3">
    <source>
        <dbReference type="SMART" id="SM00646"/>
    </source>
</evidence>
<gene>
    <name evidence="4" type="ORF">Dxin01_01382</name>
</gene>
<feature type="signal peptide" evidence="2">
    <location>
        <begin position="1"/>
        <end position="18"/>
    </location>
</feature>
<dbReference type="CDD" id="cd02696">
    <property type="entry name" value="MurNAc-LAA"/>
    <property type="match status" value="1"/>
</dbReference>
<accession>A0ABP9V8Q7</accession>
<dbReference type="Proteomes" id="UP001458946">
    <property type="component" value="Unassembled WGS sequence"/>
</dbReference>